<dbReference type="GO" id="GO:0004601">
    <property type="term" value="F:peroxidase activity"/>
    <property type="evidence" value="ECO:0007669"/>
    <property type="project" value="UniProtKB-KW"/>
</dbReference>
<dbReference type="PROSITE" id="PS00460">
    <property type="entry name" value="GLUTATHIONE_PEROXID_1"/>
    <property type="match status" value="1"/>
</dbReference>
<evidence type="ECO:0000256" key="2">
    <source>
        <dbReference type="ARBA" id="ARBA00022559"/>
    </source>
</evidence>
<sequence length="210" mass="22368">MLRSLALLALVAAACDSSSTPAKPAQAEVAKAAPAAPAEAKPSPAAESPVIDHTVEALDGSQQKFSELRGKAILVVNTASECGFTPQYAKLQELYGRYKDRGLVVLGFPSNDFGGQEPGDATQIKDFVASKYAIDFPMMNKVHAKGPEIAPIYKTLTEETPEGIRGEVKWNFTKFLIDPTGRVVARFESPIDPLAPEVTTAIEKVLPVAG</sequence>
<keyword evidence="2 4" id="KW-0575">Peroxidase</keyword>
<dbReference type="Pfam" id="PF00255">
    <property type="entry name" value="GSHPx"/>
    <property type="match status" value="1"/>
</dbReference>
<dbReference type="Gene3D" id="3.40.30.10">
    <property type="entry name" value="Glutaredoxin"/>
    <property type="match status" value="1"/>
</dbReference>
<evidence type="ECO:0000256" key="5">
    <source>
        <dbReference type="SAM" id="MobiDB-lite"/>
    </source>
</evidence>
<feature type="chain" id="PRO_5046154644" description="Glutathione peroxidase" evidence="6">
    <location>
        <begin position="23"/>
        <end position="210"/>
    </location>
</feature>
<keyword evidence="9" id="KW-1185">Reference proteome</keyword>
<comment type="similarity">
    <text evidence="1 4">Belongs to the glutathione peroxidase family.</text>
</comment>
<dbReference type="EMBL" id="JAQNDL010000002">
    <property type="protein sequence ID" value="MDC0719477.1"/>
    <property type="molecule type" value="Genomic_DNA"/>
</dbReference>
<feature type="domain" description="Thioredoxin" evidence="7">
    <location>
        <begin position="44"/>
        <end position="207"/>
    </location>
</feature>
<dbReference type="PANTHER" id="PTHR11592">
    <property type="entry name" value="GLUTATHIONE PEROXIDASE"/>
    <property type="match status" value="1"/>
</dbReference>
<feature type="signal peptide" evidence="6">
    <location>
        <begin position="1"/>
        <end position="22"/>
    </location>
</feature>
<dbReference type="PROSITE" id="PS51352">
    <property type="entry name" value="THIOREDOXIN_2"/>
    <property type="match status" value="1"/>
</dbReference>
<evidence type="ECO:0000256" key="1">
    <source>
        <dbReference type="ARBA" id="ARBA00006926"/>
    </source>
</evidence>
<keyword evidence="3 4" id="KW-0560">Oxidoreductase</keyword>
<dbReference type="CDD" id="cd00340">
    <property type="entry name" value="GSH_Peroxidase"/>
    <property type="match status" value="1"/>
</dbReference>
<feature type="region of interest" description="Disordered" evidence="5">
    <location>
        <begin position="26"/>
        <end position="47"/>
    </location>
</feature>
<dbReference type="RefSeq" id="WP_272087988.1">
    <property type="nucleotide sequence ID" value="NZ_JAQNDL010000002.1"/>
</dbReference>
<evidence type="ECO:0000259" key="7">
    <source>
        <dbReference type="PROSITE" id="PS51352"/>
    </source>
</evidence>
<dbReference type="InterPro" id="IPR000889">
    <property type="entry name" value="Glutathione_peroxidase"/>
</dbReference>
<dbReference type="PANTHER" id="PTHR11592:SF78">
    <property type="entry name" value="GLUTATHIONE PEROXIDASE"/>
    <property type="match status" value="1"/>
</dbReference>
<keyword evidence="6" id="KW-0732">Signal</keyword>
<dbReference type="InterPro" id="IPR013766">
    <property type="entry name" value="Thioredoxin_domain"/>
</dbReference>
<accession>A0ABT5E3Y5</accession>
<dbReference type="SUPFAM" id="SSF52833">
    <property type="entry name" value="Thioredoxin-like"/>
    <property type="match status" value="1"/>
</dbReference>
<dbReference type="PROSITE" id="PS51257">
    <property type="entry name" value="PROKAR_LIPOPROTEIN"/>
    <property type="match status" value="1"/>
</dbReference>
<evidence type="ECO:0000313" key="8">
    <source>
        <dbReference type="EMBL" id="MDC0719477.1"/>
    </source>
</evidence>
<comment type="caution">
    <text evidence="8">The sequence shown here is derived from an EMBL/GenBank/DDBJ whole genome shotgun (WGS) entry which is preliminary data.</text>
</comment>
<protein>
    <recommendedName>
        <fullName evidence="4">Glutathione peroxidase</fullName>
    </recommendedName>
</protein>
<dbReference type="PROSITE" id="PS51355">
    <property type="entry name" value="GLUTATHIONE_PEROXID_3"/>
    <property type="match status" value="1"/>
</dbReference>
<evidence type="ECO:0000256" key="6">
    <source>
        <dbReference type="SAM" id="SignalP"/>
    </source>
</evidence>
<reference evidence="8 9" key="1">
    <citation type="submission" date="2022-11" db="EMBL/GenBank/DDBJ databases">
        <title>Minimal conservation of predation-associated metabolite biosynthetic gene clusters underscores biosynthetic potential of Myxococcota including descriptions for ten novel species: Archangium lansinium sp. nov., Myxococcus landrumus sp. nov., Nannocystis bai.</title>
        <authorList>
            <person name="Ahearne A."/>
            <person name="Stevens C."/>
            <person name="Dowd S."/>
        </authorList>
    </citation>
    <scope>NUCLEOTIDE SEQUENCE [LARGE SCALE GENOMIC DNA]</scope>
    <source>
        <strain evidence="8 9">BB15-2</strain>
    </source>
</reference>
<evidence type="ECO:0000256" key="3">
    <source>
        <dbReference type="ARBA" id="ARBA00023002"/>
    </source>
</evidence>
<dbReference type="Proteomes" id="UP001221686">
    <property type="component" value="Unassembled WGS sequence"/>
</dbReference>
<evidence type="ECO:0000313" key="9">
    <source>
        <dbReference type="Proteomes" id="UP001221686"/>
    </source>
</evidence>
<dbReference type="PRINTS" id="PR01011">
    <property type="entry name" value="GLUTPROXDASE"/>
</dbReference>
<name>A0ABT5E3Y5_9BACT</name>
<dbReference type="InterPro" id="IPR036249">
    <property type="entry name" value="Thioredoxin-like_sf"/>
</dbReference>
<evidence type="ECO:0000256" key="4">
    <source>
        <dbReference type="RuleBase" id="RU000499"/>
    </source>
</evidence>
<proteinExistence type="inferred from homology"/>
<dbReference type="InterPro" id="IPR029759">
    <property type="entry name" value="GPX_AS"/>
</dbReference>
<gene>
    <name evidence="8" type="ORF">POL25_21405</name>
</gene>
<organism evidence="8 9">
    <name type="scientific">Nannocystis bainbridge</name>
    <dbReference type="NCBI Taxonomy" id="2995303"/>
    <lineage>
        <taxon>Bacteria</taxon>
        <taxon>Pseudomonadati</taxon>
        <taxon>Myxococcota</taxon>
        <taxon>Polyangia</taxon>
        <taxon>Nannocystales</taxon>
        <taxon>Nannocystaceae</taxon>
        <taxon>Nannocystis</taxon>
    </lineage>
</organism>